<dbReference type="OrthoDB" id="3247418at2759"/>
<accession>A0A1M2W524</accession>
<dbReference type="Pfam" id="PF02992">
    <property type="entry name" value="Transposase_21"/>
    <property type="match status" value="1"/>
</dbReference>
<evidence type="ECO:0000256" key="2">
    <source>
        <dbReference type="SAM" id="SignalP"/>
    </source>
</evidence>
<evidence type="ECO:0000313" key="3">
    <source>
        <dbReference type="EMBL" id="OJT14959.1"/>
    </source>
</evidence>
<feature type="region of interest" description="Disordered" evidence="1">
    <location>
        <begin position="528"/>
        <end position="547"/>
    </location>
</feature>
<dbReference type="Proteomes" id="UP000184267">
    <property type="component" value="Unassembled WGS sequence"/>
</dbReference>
<dbReference type="OMA" id="PFERING"/>
<comment type="caution">
    <text evidence="3">The sequence shown here is derived from an EMBL/GenBank/DDBJ whole genome shotgun (WGS) entry which is preliminary data.</text>
</comment>
<organism evidence="3 4">
    <name type="scientific">Trametes pubescens</name>
    <name type="common">White-rot fungus</name>
    <dbReference type="NCBI Taxonomy" id="154538"/>
    <lineage>
        <taxon>Eukaryota</taxon>
        <taxon>Fungi</taxon>
        <taxon>Dikarya</taxon>
        <taxon>Basidiomycota</taxon>
        <taxon>Agaricomycotina</taxon>
        <taxon>Agaricomycetes</taxon>
        <taxon>Polyporales</taxon>
        <taxon>Polyporaceae</taxon>
        <taxon>Trametes</taxon>
    </lineage>
</organism>
<keyword evidence="4" id="KW-1185">Reference proteome</keyword>
<feature type="non-terminal residue" evidence="3">
    <location>
        <position position="961"/>
    </location>
</feature>
<keyword evidence="2" id="KW-0732">Signal</keyword>
<protein>
    <recommendedName>
        <fullName evidence="5">DUF4218 domain-containing protein</fullName>
    </recommendedName>
</protein>
<gene>
    <name evidence="3" type="ORF">TRAPUB_8489</name>
</gene>
<dbReference type="PANTHER" id="PTHR46579:SF1">
    <property type="entry name" value="F5_8 TYPE C DOMAIN-CONTAINING PROTEIN"/>
    <property type="match status" value="1"/>
</dbReference>
<evidence type="ECO:0008006" key="5">
    <source>
        <dbReference type="Google" id="ProtNLM"/>
    </source>
</evidence>
<evidence type="ECO:0000313" key="4">
    <source>
        <dbReference type="Proteomes" id="UP000184267"/>
    </source>
</evidence>
<dbReference type="AlphaFoldDB" id="A0A1M2W524"/>
<dbReference type="PANTHER" id="PTHR46579">
    <property type="entry name" value="F5/8 TYPE C DOMAIN-CONTAINING PROTEIN-RELATED"/>
    <property type="match status" value="1"/>
</dbReference>
<proteinExistence type="predicted"/>
<evidence type="ECO:0000256" key="1">
    <source>
        <dbReference type="SAM" id="MobiDB-lite"/>
    </source>
</evidence>
<feature type="signal peptide" evidence="2">
    <location>
        <begin position="1"/>
        <end position="28"/>
    </location>
</feature>
<sequence>MALRTQSTTPPFVLCVLLVVSLLHTVAAVSRPFTALILALVKVVVFGAYSLGSTSAGQAASSTALSALLRAIPDDVRTALSALGVEPNIVRYACCKSCFSIYPPNASMPNDPYPHTCNFHETDKPECGAPLVRQVQRDGATAWTALKTFPYRTFKSWLAELLARPGIEKLVTAAWNDSASEKGGERWWNDVMDAPGIRLFLGPDGKTLFSIQQNGEIHLVFSLFVDWFNPYGNKKAGKSHSVGGIYMACLNLPPHLRYRPENLYLVAIIPGPKEPQVDQLNRLLRPLIDELIELWHVGVLLARTADRAAGRLVRVAAIPLVCDLPALRKVAGFAHYSSKHFCSFCPLSSDDIGNVDRASWPRPRTWDEHIKLACEWRDASTDAERNAHFSRHGLRWSELLRLDYWDPTTFALVDSMHNLFLGEFKHHCMQVFGIDTAGEKTPHKNNTAHTPAQQQAQLDRIREALIDDAEGALVRVRRDYLAAVAQHNGVGTPHVKPSKAQFAEALLKWFSSLGRDATRIRLPPVMKGNTTQFRLPTGDDESPKESHKYRAVFTAEALREVRKDITNTFLPSWLERPPRNLGSPSHGKLKADHWRTIGTVSLVITLVRLWGSAGASPEEQAVLENFVALAVAVDLGTRRSMNSARAAMFDEYMEKYVRGLRTLFDHSLVPNHHLSLHLKRCLDLFGPVHGWWAFPFERINGMLQRFNTNSKTEDMPLTFMRYFYMGATLRWLMHAFEWPVLKVFADMVSAFDTAFGDVLRGTRVVDAQDSSADAIVPSFPYDSKKEAGLALIVYDLLLKLLNTTPSVRFQSSRSRSNNGLPRLPPDAQFVPRLSYRGVSFATKDSSERNSFVLFKAGTPDLPGSPSAGQISQIFYHRRLEHKEEIVEPFLVVKEYVSLKKEHAQLDPYRKYDALNTKLYYNTFKPVHRVLRAQDIISHFASLTYTPSDIGRECVIARSLDR</sequence>
<dbReference type="STRING" id="154538.A0A1M2W524"/>
<reference evidence="3 4" key="1">
    <citation type="submission" date="2016-10" db="EMBL/GenBank/DDBJ databases">
        <title>Genome sequence of the basidiomycete white-rot fungus Trametes pubescens.</title>
        <authorList>
            <person name="Makela M.R."/>
            <person name="Granchi Z."/>
            <person name="Peng M."/>
            <person name="De Vries R.P."/>
            <person name="Grigoriev I."/>
            <person name="Riley R."/>
            <person name="Hilden K."/>
        </authorList>
    </citation>
    <scope>NUCLEOTIDE SEQUENCE [LARGE SCALE GENOMIC DNA]</scope>
    <source>
        <strain evidence="3 4">FBCC735</strain>
    </source>
</reference>
<dbReference type="InterPro" id="IPR004242">
    <property type="entry name" value="Transposase_21"/>
</dbReference>
<dbReference type="EMBL" id="MNAD01000216">
    <property type="protein sequence ID" value="OJT14959.1"/>
    <property type="molecule type" value="Genomic_DNA"/>
</dbReference>
<name>A0A1M2W524_TRAPU</name>
<feature type="chain" id="PRO_5012928319" description="DUF4218 domain-containing protein" evidence="2">
    <location>
        <begin position="29"/>
        <end position="961"/>
    </location>
</feature>